<dbReference type="InterPro" id="IPR036291">
    <property type="entry name" value="NAD(P)-bd_dom_sf"/>
</dbReference>
<dbReference type="Proteomes" id="UP000824118">
    <property type="component" value="Unassembled WGS sequence"/>
</dbReference>
<reference evidence="2" key="1">
    <citation type="submission" date="2020-10" db="EMBL/GenBank/DDBJ databases">
        <authorList>
            <person name="Gilroy R."/>
        </authorList>
    </citation>
    <scope>NUCLEOTIDE SEQUENCE</scope>
    <source>
        <strain evidence="2">ChiGjej1B1-1684</strain>
    </source>
</reference>
<comment type="caution">
    <text evidence="2">The sequence shown here is derived from an EMBL/GenBank/DDBJ whole genome shotgun (WGS) entry which is preliminary data.</text>
</comment>
<evidence type="ECO:0000313" key="2">
    <source>
        <dbReference type="EMBL" id="HIU50841.1"/>
    </source>
</evidence>
<protein>
    <submittedName>
        <fullName evidence="2">NAD-dependent epimerase/dehydratase family protein</fullName>
    </submittedName>
</protein>
<dbReference type="PANTHER" id="PTHR48079:SF6">
    <property type="entry name" value="NAD(P)-BINDING DOMAIN-CONTAINING PROTEIN-RELATED"/>
    <property type="match status" value="1"/>
</dbReference>
<dbReference type="Pfam" id="PF01370">
    <property type="entry name" value="Epimerase"/>
    <property type="match status" value="1"/>
</dbReference>
<dbReference type="AlphaFoldDB" id="A0A9D1S8H1"/>
<dbReference type="InterPro" id="IPR051783">
    <property type="entry name" value="NAD(P)-dependent_oxidoreduct"/>
</dbReference>
<dbReference type="InterPro" id="IPR001509">
    <property type="entry name" value="Epimerase_deHydtase"/>
</dbReference>
<dbReference type="SUPFAM" id="SSF51735">
    <property type="entry name" value="NAD(P)-binding Rossmann-fold domains"/>
    <property type="match status" value="1"/>
</dbReference>
<name>A0A9D1S8H1_9FIRM</name>
<dbReference type="PANTHER" id="PTHR48079">
    <property type="entry name" value="PROTEIN YEEZ"/>
    <property type="match status" value="1"/>
</dbReference>
<evidence type="ECO:0000259" key="1">
    <source>
        <dbReference type="Pfam" id="PF01370"/>
    </source>
</evidence>
<proteinExistence type="predicted"/>
<dbReference type="EMBL" id="DVNG01000111">
    <property type="protein sequence ID" value="HIU50841.1"/>
    <property type="molecule type" value="Genomic_DNA"/>
</dbReference>
<reference evidence="2" key="2">
    <citation type="journal article" date="2021" name="PeerJ">
        <title>Extensive microbial diversity within the chicken gut microbiome revealed by metagenomics and culture.</title>
        <authorList>
            <person name="Gilroy R."/>
            <person name="Ravi A."/>
            <person name="Getino M."/>
            <person name="Pursley I."/>
            <person name="Horton D.L."/>
            <person name="Alikhan N.F."/>
            <person name="Baker D."/>
            <person name="Gharbi K."/>
            <person name="Hall N."/>
            <person name="Watson M."/>
            <person name="Adriaenssens E.M."/>
            <person name="Foster-Nyarko E."/>
            <person name="Jarju S."/>
            <person name="Secka A."/>
            <person name="Antonio M."/>
            <person name="Oren A."/>
            <person name="Chaudhuri R.R."/>
            <person name="La Ragione R."/>
            <person name="Hildebrand F."/>
            <person name="Pallen M.J."/>
        </authorList>
    </citation>
    <scope>NUCLEOTIDE SEQUENCE</scope>
    <source>
        <strain evidence="2">ChiGjej1B1-1684</strain>
    </source>
</reference>
<organism evidence="2 3">
    <name type="scientific">Candidatus Limousia pullorum</name>
    <dbReference type="NCBI Taxonomy" id="2840860"/>
    <lineage>
        <taxon>Bacteria</taxon>
        <taxon>Bacillati</taxon>
        <taxon>Bacillota</taxon>
        <taxon>Clostridia</taxon>
        <taxon>Eubacteriales</taxon>
        <taxon>Oscillospiraceae</taxon>
        <taxon>Oscillospiraceae incertae sedis</taxon>
        <taxon>Candidatus Limousia</taxon>
    </lineage>
</organism>
<dbReference type="Gene3D" id="3.40.50.720">
    <property type="entry name" value="NAD(P)-binding Rossmann-like Domain"/>
    <property type="match status" value="1"/>
</dbReference>
<evidence type="ECO:0000313" key="3">
    <source>
        <dbReference type="Proteomes" id="UP000824118"/>
    </source>
</evidence>
<dbReference type="GO" id="GO:0004029">
    <property type="term" value="F:aldehyde dehydrogenase (NAD+) activity"/>
    <property type="evidence" value="ECO:0007669"/>
    <property type="project" value="TreeGrafter"/>
</dbReference>
<sequence>MNRTYIITGANGHLGNTILRTIDKTKNQVRGLILPGENPYLAGVNYYFGDVTKPETLRPLFENTFGSEVYVIHTAGIISIENNVSEKLRQVNVGGTKNIVDLCKEYKVKRLVYVSSVHAIPEGEKSETLTEISHFSPDEVIGGYAKTKAEATQIVLDAAKEGLNAVVVHPSGILGPYDNSGNHLVQLVKDYIKGKLPACVKGGYDFVDVRDVAAGCLLAAEKGRQGECYILSNKHYEIKDILAIAKTIGGGKRIPVLPMWMAKMAEPFLRKAAEIRKRRPLYTKYSLHTLTANDKFSHEKATKELGYHPRDIKTTIADTLFYLLRAGVLAGGKLQHKSGKSSC</sequence>
<feature type="domain" description="NAD-dependent epimerase/dehydratase" evidence="1">
    <location>
        <begin position="6"/>
        <end position="228"/>
    </location>
</feature>
<dbReference type="GO" id="GO:0005737">
    <property type="term" value="C:cytoplasm"/>
    <property type="evidence" value="ECO:0007669"/>
    <property type="project" value="TreeGrafter"/>
</dbReference>
<accession>A0A9D1S8H1</accession>
<gene>
    <name evidence="2" type="ORF">IAD22_07495</name>
</gene>